<evidence type="ECO:0000313" key="2">
    <source>
        <dbReference type="EMBL" id="OSD06735.1"/>
    </source>
</evidence>
<keyword evidence="3" id="KW-1185">Reference proteome</keyword>
<evidence type="ECO:0000313" key="3">
    <source>
        <dbReference type="Proteomes" id="UP000193067"/>
    </source>
</evidence>
<feature type="domain" description="F-box" evidence="1">
    <location>
        <begin position="56"/>
        <end position="105"/>
    </location>
</feature>
<evidence type="ECO:0000259" key="1">
    <source>
        <dbReference type="PROSITE" id="PS50181"/>
    </source>
</evidence>
<reference evidence="2 3" key="1">
    <citation type="journal article" date="2015" name="Biotechnol. Biofuels">
        <title>Enhanced degradation of softwood versus hardwood by the white-rot fungus Pycnoporus coccineus.</title>
        <authorList>
            <person name="Couturier M."/>
            <person name="Navarro D."/>
            <person name="Chevret D."/>
            <person name="Henrissat B."/>
            <person name="Piumi F."/>
            <person name="Ruiz-Duenas F.J."/>
            <person name="Martinez A.T."/>
            <person name="Grigoriev I.V."/>
            <person name="Riley R."/>
            <person name="Lipzen A."/>
            <person name="Berrin J.G."/>
            <person name="Master E.R."/>
            <person name="Rosso M.N."/>
        </authorList>
    </citation>
    <scope>NUCLEOTIDE SEQUENCE [LARGE SCALE GENOMIC DNA]</scope>
    <source>
        <strain evidence="2 3">BRFM310</strain>
    </source>
</reference>
<dbReference type="AlphaFoldDB" id="A0A1Y2J004"/>
<protein>
    <recommendedName>
        <fullName evidence="1">F-box domain-containing protein</fullName>
    </recommendedName>
</protein>
<accession>A0A1Y2J004</accession>
<dbReference type="Proteomes" id="UP000193067">
    <property type="component" value="Unassembled WGS sequence"/>
</dbReference>
<sequence length="183" mass="20792">MKATSGAPPQKRLKACKVEISEGAVTVPDRNSPTDTATASVKLCATTENNFNHLSRGPLESMPWDIVIEILRLAHPKDLISWARTTKSFRAFLMNRRSMHIWKTSRQRVSPPAPDCPSELDEPQYAVLLFTSDCTVSPHNCMRQTWQTWQFADIMGTACALLWPMRRRGPVLLLRYLEVHDET</sequence>
<dbReference type="InterPro" id="IPR036047">
    <property type="entry name" value="F-box-like_dom_sf"/>
</dbReference>
<organism evidence="2 3">
    <name type="scientific">Trametes coccinea (strain BRFM310)</name>
    <name type="common">Pycnoporus coccineus</name>
    <dbReference type="NCBI Taxonomy" id="1353009"/>
    <lineage>
        <taxon>Eukaryota</taxon>
        <taxon>Fungi</taxon>
        <taxon>Dikarya</taxon>
        <taxon>Basidiomycota</taxon>
        <taxon>Agaricomycotina</taxon>
        <taxon>Agaricomycetes</taxon>
        <taxon>Polyporales</taxon>
        <taxon>Polyporaceae</taxon>
        <taxon>Trametes</taxon>
    </lineage>
</organism>
<dbReference type="SUPFAM" id="SSF81383">
    <property type="entry name" value="F-box domain"/>
    <property type="match status" value="1"/>
</dbReference>
<gene>
    <name evidence="2" type="ORF">PYCCODRAFT_758298</name>
</gene>
<dbReference type="PROSITE" id="PS50181">
    <property type="entry name" value="FBOX"/>
    <property type="match status" value="1"/>
</dbReference>
<dbReference type="EMBL" id="KZ084089">
    <property type="protein sequence ID" value="OSD06735.1"/>
    <property type="molecule type" value="Genomic_DNA"/>
</dbReference>
<name>A0A1Y2J004_TRAC3</name>
<dbReference type="OrthoDB" id="2322499at2759"/>
<dbReference type="InterPro" id="IPR001810">
    <property type="entry name" value="F-box_dom"/>
</dbReference>
<proteinExistence type="predicted"/>